<evidence type="ECO:0000256" key="8">
    <source>
        <dbReference type="ARBA" id="ARBA00022898"/>
    </source>
</evidence>
<keyword evidence="5 11" id="KW-0032">Aminotransferase</keyword>
<comment type="pathway">
    <text evidence="2 11">Amino-acid biosynthesis; L-histidine biosynthesis; L-histidine from 5-phospho-alpha-D-ribose 1-diphosphate: step 7/9.</text>
</comment>
<dbReference type="InterPro" id="IPR015422">
    <property type="entry name" value="PyrdxlP-dep_Trfase_small"/>
</dbReference>
<dbReference type="HAMAP" id="MF_01023">
    <property type="entry name" value="HisC_aminotrans_2"/>
    <property type="match status" value="1"/>
</dbReference>
<evidence type="ECO:0000259" key="13">
    <source>
        <dbReference type="Pfam" id="PF00155"/>
    </source>
</evidence>
<reference evidence="14 15" key="1">
    <citation type="submission" date="2015-02" db="EMBL/GenBank/DDBJ databases">
        <title>Draft genome of a novel marine cyanobacterium (Chroococcales) isolated from South Atlantic Ocean.</title>
        <authorList>
            <person name="Rigonato J."/>
            <person name="Alvarenga D.O."/>
            <person name="Branco L.H."/>
            <person name="Varani A.M."/>
            <person name="Brandini F.P."/>
            <person name="Fiore M.F."/>
        </authorList>
    </citation>
    <scope>NUCLEOTIDE SEQUENCE [LARGE SCALE GENOMIC DNA]</scope>
    <source>
        <strain evidence="14 15">CENA595</strain>
    </source>
</reference>
<dbReference type="InterPro" id="IPR015421">
    <property type="entry name" value="PyrdxlP-dep_Trfase_major"/>
</dbReference>
<dbReference type="PANTHER" id="PTHR43643:SF6">
    <property type="entry name" value="HISTIDINOL-PHOSPHATE AMINOTRANSFERASE"/>
    <property type="match status" value="1"/>
</dbReference>
<dbReference type="InterPro" id="IPR015424">
    <property type="entry name" value="PyrdxlP-dep_Trfase"/>
</dbReference>
<dbReference type="InterPro" id="IPR005861">
    <property type="entry name" value="HisP_aminotrans"/>
</dbReference>
<dbReference type="EC" id="2.6.1.9" evidence="11"/>
<dbReference type="EMBL" id="JYON01000001">
    <property type="protein sequence ID" value="KJH73473.1"/>
    <property type="molecule type" value="Genomic_DNA"/>
</dbReference>
<evidence type="ECO:0000256" key="4">
    <source>
        <dbReference type="ARBA" id="ARBA00011738"/>
    </source>
</evidence>
<dbReference type="Gene3D" id="3.90.1150.10">
    <property type="entry name" value="Aspartate Aminotransferase, domain 1"/>
    <property type="match status" value="1"/>
</dbReference>
<keyword evidence="6 11" id="KW-0028">Amino-acid biosynthesis</keyword>
<accession>A0A0D8ZXH8</accession>
<evidence type="ECO:0000256" key="2">
    <source>
        <dbReference type="ARBA" id="ARBA00005011"/>
    </source>
</evidence>
<evidence type="ECO:0000256" key="9">
    <source>
        <dbReference type="ARBA" id="ARBA00023102"/>
    </source>
</evidence>
<evidence type="ECO:0000256" key="7">
    <source>
        <dbReference type="ARBA" id="ARBA00022679"/>
    </source>
</evidence>
<evidence type="ECO:0000313" key="15">
    <source>
        <dbReference type="Proteomes" id="UP000032452"/>
    </source>
</evidence>
<gene>
    <name evidence="11" type="primary">hisC</name>
    <name evidence="14" type="ORF">UH38_01485</name>
</gene>
<feature type="compositionally biased region" description="Polar residues" evidence="12">
    <location>
        <begin position="20"/>
        <end position="31"/>
    </location>
</feature>
<proteinExistence type="inferred from homology"/>
<dbReference type="GO" id="GO:0004400">
    <property type="term" value="F:histidinol-phosphate transaminase activity"/>
    <property type="evidence" value="ECO:0007669"/>
    <property type="project" value="UniProtKB-UniRule"/>
</dbReference>
<comment type="similarity">
    <text evidence="3 11">Belongs to the class-II pyridoxal-phosphate-dependent aminotransferase family. Histidinol-phosphate aminotransferase subfamily.</text>
</comment>
<comment type="cofactor">
    <cofactor evidence="1 11">
        <name>pyridoxal 5'-phosphate</name>
        <dbReference type="ChEBI" id="CHEBI:597326"/>
    </cofactor>
</comment>
<dbReference type="PANTHER" id="PTHR43643">
    <property type="entry name" value="HISTIDINOL-PHOSPHATE AMINOTRANSFERASE 2"/>
    <property type="match status" value="1"/>
</dbReference>
<protein>
    <recommendedName>
        <fullName evidence="11">Histidinol-phosphate aminotransferase</fullName>
        <ecNumber evidence="11">2.6.1.9</ecNumber>
    </recommendedName>
    <alternativeName>
        <fullName evidence="11">Imidazole acetol-phosphate transaminase</fullName>
    </alternativeName>
</protein>
<feature type="region of interest" description="Disordered" evidence="12">
    <location>
        <begin position="16"/>
        <end position="39"/>
    </location>
</feature>
<evidence type="ECO:0000313" key="14">
    <source>
        <dbReference type="EMBL" id="KJH73473.1"/>
    </source>
</evidence>
<keyword evidence="7 11" id="KW-0808">Transferase</keyword>
<evidence type="ECO:0000256" key="12">
    <source>
        <dbReference type="SAM" id="MobiDB-lite"/>
    </source>
</evidence>
<evidence type="ECO:0000256" key="3">
    <source>
        <dbReference type="ARBA" id="ARBA00007970"/>
    </source>
</evidence>
<dbReference type="SUPFAM" id="SSF53383">
    <property type="entry name" value="PLP-dependent transferases"/>
    <property type="match status" value="1"/>
</dbReference>
<dbReference type="UniPathway" id="UPA00031">
    <property type="reaction ID" value="UER00012"/>
</dbReference>
<dbReference type="Proteomes" id="UP000032452">
    <property type="component" value="Unassembled WGS sequence"/>
</dbReference>
<keyword evidence="15" id="KW-1185">Reference proteome</keyword>
<dbReference type="InterPro" id="IPR004839">
    <property type="entry name" value="Aminotransferase_I/II_large"/>
</dbReference>
<keyword evidence="8 11" id="KW-0663">Pyridoxal phosphate</keyword>
<dbReference type="GO" id="GO:0030170">
    <property type="term" value="F:pyridoxal phosphate binding"/>
    <property type="evidence" value="ECO:0007669"/>
    <property type="project" value="InterPro"/>
</dbReference>
<comment type="subunit">
    <text evidence="4 11">Homodimer.</text>
</comment>
<sequence length="377" mass="41717">MLPFIRSDLDDIRAYKAHPGSTNSAPVTSTIDRLDTNENPYDLPSDIRQKLAWTYQEILENNRYPDGTHEHLKAAIAKYVSESAATNITTDNISVGNGSDEIIRSILIATCAGKEGTVLVANPTFSMYAVLAQALGIPVVTVERSLVDFSLDIAAANKAIAQTTNPPIRVVFVVHPNSPTGNALTSQELSWLRSLPEHILVVVDEAYFEFSQNTVLGELSKRPNWIVLRTFSKAFRLAAHRVGYAIGHIDAIAALEKIRLPYNIPSFSLAAALIVLQNRQQLLNVVPQILDEKAKLTQALTQQPELQFWESAANFIFVRLNPSFGLAEEQLSHIHAQLMSNGTLVRYVSGGLRITVGSPQENHRTIERLQTALKNYR</sequence>
<dbReference type="Pfam" id="PF00155">
    <property type="entry name" value="Aminotran_1_2"/>
    <property type="match status" value="1"/>
</dbReference>
<dbReference type="NCBIfam" id="NF002726">
    <property type="entry name" value="PRK02610.1"/>
    <property type="match status" value="1"/>
</dbReference>
<name>A0A0D8ZXH8_9CYAN</name>
<dbReference type="CDD" id="cd00609">
    <property type="entry name" value="AAT_like"/>
    <property type="match status" value="1"/>
</dbReference>
<dbReference type="PATRIC" id="fig|1618023.3.peg.1536"/>
<comment type="catalytic activity">
    <reaction evidence="10 11">
        <text>L-histidinol phosphate + 2-oxoglutarate = 3-(imidazol-4-yl)-2-oxopropyl phosphate + L-glutamate</text>
        <dbReference type="Rhea" id="RHEA:23744"/>
        <dbReference type="ChEBI" id="CHEBI:16810"/>
        <dbReference type="ChEBI" id="CHEBI:29985"/>
        <dbReference type="ChEBI" id="CHEBI:57766"/>
        <dbReference type="ChEBI" id="CHEBI:57980"/>
        <dbReference type="EC" id="2.6.1.9"/>
    </reaction>
</comment>
<evidence type="ECO:0000256" key="11">
    <source>
        <dbReference type="HAMAP-Rule" id="MF_01023"/>
    </source>
</evidence>
<dbReference type="OrthoDB" id="9813612at2"/>
<evidence type="ECO:0000256" key="6">
    <source>
        <dbReference type="ARBA" id="ARBA00022605"/>
    </source>
</evidence>
<comment type="caution">
    <text evidence="14">The sequence shown here is derived from an EMBL/GenBank/DDBJ whole genome shotgun (WGS) entry which is preliminary data.</text>
</comment>
<dbReference type="Gene3D" id="3.40.640.10">
    <property type="entry name" value="Type I PLP-dependent aspartate aminotransferase-like (Major domain)"/>
    <property type="match status" value="1"/>
</dbReference>
<dbReference type="RefSeq" id="WP_045052822.1">
    <property type="nucleotide sequence ID" value="NZ_CAWMDP010000017.1"/>
</dbReference>
<feature type="domain" description="Aminotransferase class I/classII large" evidence="13">
    <location>
        <begin position="34"/>
        <end position="369"/>
    </location>
</feature>
<dbReference type="GO" id="GO:0000105">
    <property type="term" value="P:L-histidine biosynthetic process"/>
    <property type="evidence" value="ECO:0007669"/>
    <property type="project" value="UniProtKB-UniRule"/>
</dbReference>
<dbReference type="InterPro" id="IPR050106">
    <property type="entry name" value="HistidinolP_aminotransfase"/>
</dbReference>
<feature type="modified residue" description="N6-(pyridoxal phosphate)lysine" evidence="11">
    <location>
        <position position="233"/>
    </location>
</feature>
<organism evidence="14 15">
    <name type="scientific">Aliterella atlantica CENA595</name>
    <dbReference type="NCBI Taxonomy" id="1618023"/>
    <lineage>
        <taxon>Bacteria</taxon>
        <taxon>Bacillati</taxon>
        <taxon>Cyanobacteriota</taxon>
        <taxon>Cyanophyceae</taxon>
        <taxon>Chroococcidiopsidales</taxon>
        <taxon>Aliterellaceae</taxon>
        <taxon>Aliterella</taxon>
    </lineage>
</organism>
<evidence type="ECO:0000256" key="5">
    <source>
        <dbReference type="ARBA" id="ARBA00022576"/>
    </source>
</evidence>
<dbReference type="STRING" id="1618023.UH38_01485"/>
<dbReference type="AlphaFoldDB" id="A0A0D8ZXH8"/>
<evidence type="ECO:0000256" key="1">
    <source>
        <dbReference type="ARBA" id="ARBA00001933"/>
    </source>
</evidence>
<evidence type="ECO:0000256" key="10">
    <source>
        <dbReference type="ARBA" id="ARBA00047481"/>
    </source>
</evidence>
<keyword evidence="9 11" id="KW-0368">Histidine biosynthesis</keyword>